<accession>A0A0F9KQD4</accession>
<protein>
    <submittedName>
        <fullName evidence="1">Uncharacterized protein</fullName>
    </submittedName>
</protein>
<evidence type="ECO:0000313" key="2">
    <source>
        <dbReference type="EMBL" id="KKN19206.1"/>
    </source>
</evidence>
<name>A0A0F9KQD4_9ZZZZ</name>
<dbReference type="EMBL" id="LAZR01014409">
    <property type="protein sequence ID" value="KKM17625.1"/>
    <property type="molecule type" value="Genomic_DNA"/>
</dbReference>
<dbReference type="EMBL" id="LAZR01003356">
    <property type="protein sequence ID" value="KKN19206.1"/>
    <property type="molecule type" value="Genomic_DNA"/>
</dbReference>
<sequence length="132" mass="14593">MFKKIREFFEKAWKWIQAVWDKHDEHLEEMVSALLPMVIDVAFRNDLSGEEKKNAILDAVIDNAKAEAAEISTGLLNEAIEIAANKYNIQIGKTTVDKMDAALEAALKAGVDFANKTLKIEGNEAENAGISS</sequence>
<comment type="caution">
    <text evidence="1">The sequence shown here is derived from an EMBL/GenBank/DDBJ whole genome shotgun (WGS) entry which is preliminary data.</text>
</comment>
<evidence type="ECO:0000313" key="1">
    <source>
        <dbReference type="EMBL" id="KKM17625.1"/>
    </source>
</evidence>
<organism evidence="1">
    <name type="scientific">marine sediment metagenome</name>
    <dbReference type="NCBI Taxonomy" id="412755"/>
    <lineage>
        <taxon>unclassified sequences</taxon>
        <taxon>metagenomes</taxon>
        <taxon>ecological metagenomes</taxon>
    </lineage>
</organism>
<dbReference type="AlphaFoldDB" id="A0A0F9KQD4"/>
<reference evidence="1" key="1">
    <citation type="journal article" date="2015" name="Nature">
        <title>Complex archaea that bridge the gap between prokaryotes and eukaryotes.</title>
        <authorList>
            <person name="Spang A."/>
            <person name="Saw J.H."/>
            <person name="Jorgensen S.L."/>
            <person name="Zaremba-Niedzwiedzka K."/>
            <person name="Martijn J."/>
            <person name="Lind A.E."/>
            <person name="van Eijk R."/>
            <person name="Schleper C."/>
            <person name="Guy L."/>
            <person name="Ettema T.J."/>
        </authorList>
    </citation>
    <scope>NUCLEOTIDE SEQUENCE</scope>
</reference>
<proteinExistence type="predicted"/>
<gene>
    <name evidence="2" type="ORF">LCGC14_0948020</name>
    <name evidence="1" type="ORF">LCGC14_1673910</name>
</gene>